<accession>A0A4Q1BBC8</accession>
<dbReference type="InParanoid" id="A0A4Q1BBC8"/>
<dbReference type="OrthoDB" id="5328412at2759"/>
<dbReference type="Proteomes" id="UP000289152">
    <property type="component" value="Unassembled WGS sequence"/>
</dbReference>
<evidence type="ECO:0000313" key="2">
    <source>
        <dbReference type="EMBL" id="RXK35367.1"/>
    </source>
</evidence>
<evidence type="ECO:0000313" key="3">
    <source>
        <dbReference type="Proteomes" id="UP000289152"/>
    </source>
</evidence>
<comment type="caution">
    <text evidence="2">The sequence shown here is derived from an EMBL/GenBank/DDBJ whole genome shotgun (WGS) entry which is preliminary data.</text>
</comment>
<evidence type="ECO:0000256" key="1">
    <source>
        <dbReference type="SAM" id="MobiDB-lite"/>
    </source>
</evidence>
<protein>
    <submittedName>
        <fullName evidence="2">Uncharacterized protein</fullName>
    </submittedName>
</protein>
<feature type="compositionally biased region" description="Low complexity" evidence="1">
    <location>
        <begin position="191"/>
        <end position="205"/>
    </location>
</feature>
<dbReference type="EMBL" id="SDIL01000141">
    <property type="protein sequence ID" value="RXK35367.1"/>
    <property type="molecule type" value="Genomic_DNA"/>
</dbReference>
<feature type="compositionally biased region" description="Acidic residues" evidence="1">
    <location>
        <begin position="217"/>
        <end position="228"/>
    </location>
</feature>
<sequence>MVRPKRRSDDNQAGSSKKHGNRRAEPTYDTYDEALDGGVELEEKGERYKDGDKAQRFYEKALELYRKAYDFKPTFDAAYNQARVLYTLSTSFLLPPQNVELLSSAVDIYRHSMTLTPDPLLLLDAGYELAEALSDLASIIEDLYPDRTAQVRAIREEACVILGNVFDGQERYLSSGLDDKSPSAPSDNPMTSDDSSTQDLSTAATHIKDQSEIVPVEVDEPLPDGDISMDIERVEDSDKTDADSYETHLPTPSSLIDTLSNLITLHLTLWETSSHPHPPTEQEQLVLRQFLHRVTPYIPPSKQSQVDLLEIRIILTEDSLIWESFKSQATIGGGFEQSLQGALMALTSLLSSLNITPPEETSLRAEILLLLSDTHVTLSNRLIHLNKQLPPGPSPLGQQAWSQLSESITRLTQALNLPKTSETPRGYKGNILLELSKTSLERVKLKNVNETAKRNVNQLIENARTYGINAMSSLNWKGVLEDGILTLAYPTGWDDEVLAREIVIHQIRVLLYASQSDLLELDNRGKYASELEGVLKRSNKLEEGRKIGQRDLERFWDDLEDDMTEEEKGWWASVVWAFTDVAL</sequence>
<feature type="region of interest" description="Disordered" evidence="1">
    <location>
        <begin position="1"/>
        <end position="36"/>
    </location>
</feature>
<dbReference type="VEuPathDB" id="FungiDB:TREMEDRAFT_27538"/>
<feature type="region of interest" description="Disordered" evidence="1">
    <location>
        <begin position="173"/>
        <end position="228"/>
    </location>
</feature>
<proteinExistence type="predicted"/>
<reference evidence="2 3" key="1">
    <citation type="submission" date="2016-06" db="EMBL/GenBank/DDBJ databases">
        <title>Evolution of pathogenesis and genome organization in the Tremellales.</title>
        <authorList>
            <person name="Cuomo C."/>
            <person name="Litvintseva A."/>
            <person name="Heitman J."/>
            <person name="Chen Y."/>
            <person name="Sun S."/>
            <person name="Springer D."/>
            <person name="Dromer F."/>
            <person name="Young S."/>
            <person name="Zeng Q."/>
            <person name="Chapman S."/>
            <person name="Gujja S."/>
            <person name="Saif S."/>
            <person name="Birren B."/>
        </authorList>
    </citation>
    <scope>NUCLEOTIDE SEQUENCE [LARGE SCALE GENOMIC DNA]</scope>
    <source>
        <strain evidence="2 3">ATCC 28783</strain>
    </source>
</reference>
<keyword evidence="3" id="KW-1185">Reference proteome</keyword>
<name>A0A4Q1BBC8_TREME</name>
<dbReference type="AlphaFoldDB" id="A0A4Q1BBC8"/>
<gene>
    <name evidence="2" type="ORF">M231_07389</name>
</gene>
<organism evidence="2 3">
    <name type="scientific">Tremella mesenterica</name>
    <name type="common">Jelly fungus</name>
    <dbReference type="NCBI Taxonomy" id="5217"/>
    <lineage>
        <taxon>Eukaryota</taxon>
        <taxon>Fungi</taxon>
        <taxon>Dikarya</taxon>
        <taxon>Basidiomycota</taxon>
        <taxon>Agaricomycotina</taxon>
        <taxon>Tremellomycetes</taxon>
        <taxon>Tremellales</taxon>
        <taxon>Tremellaceae</taxon>
        <taxon>Tremella</taxon>
    </lineage>
</organism>